<feature type="domain" description="Peptidase S9 prolyl oligopeptidase catalytic" evidence="3">
    <location>
        <begin position="445"/>
        <end position="654"/>
    </location>
</feature>
<evidence type="ECO:0000256" key="1">
    <source>
        <dbReference type="ARBA" id="ARBA00022801"/>
    </source>
</evidence>
<proteinExistence type="predicted"/>
<feature type="chain" id="PRO_5045534905" evidence="2">
    <location>
        <begin position="21"/>
        <end position="654"/>
    </location>
</feature>
<dbReference type="GO" id="GO:0016787">
    <property type="term" value="F:hydrolase activity"/>
    <property type="evidence" value="ECO:0007669"/>
    <property type="project" value="UniProtKB-KW"/>
</dbReference>
<dbReference type="InterPro" id="IPR029058">
    <property type="entry name" value="AB_hydrolase_fold"/>
</dbReference>
<accession>A0ABV9I3Y6</accession>
<dbReference type="Gene3D" id="3.40.50.1820">
    <property type="entry name" value="alpha/beta hydrolase"/>
    <property type="match status" value="1"/>
</dbReference>
<dbReference type="EMBL" id="JBHSFV010000013">
    <property type="protein sequence ID" value="MFC4635960.1"/>
    <property type="molecule type" value="Genomic_DNA"/>
</dbReference>
<dbReference type="InterPro" id="IPR001375">
    <property type="entry name" value="Peptidase_S9_cat"/>
</dbReference>
<gene>
    <name evidence="4" type="ORF">ACFO3O_18760</name>
</gene>
<keyword evidence="5" id="KW-1185">Reference proteome</keyword>
<evidence type="ECO:0000256" key="2">
    <source>
        <dbReference type="SAM" id="SignalP"/>
    </source>
</evidence>
<dbReference type="SUPFAM" id="SSF82171">
    <property type="entry name" value="DPP6 N-terminal domain-like"/>
    <property type="match status" value="1"/>
</dbReference>
<name>A0ABV9I3Y6_9FLAO</name>
<reference evidence="5" key="1">
    <citation type="journal article" date="2019" name="Int. J. Syst. Evol. Microbiol.">
        <title>The Global Catalogue of Microorganisms (GCM) 10K type strain sequencing project: providing services to taxonomists for standard genome sequencing and annotation.</title>
        <authorList>
            <consortium name="The Broad Institute Genomics Platform"/>
            <consortium name="The Broad Institute Genome Sequencing Center for Infectious Disease"/>
            <person name="Wu L."/>
            <person name="Ma J."/>
        </authorList>
    </citation>
    <scope>NUCLEOTIDE SEQUENCE [LARGE SCALE GENOMIC DNA]</scope>
    <source>
        <strain evidence="5">YJ-61-S</strain>
    </source>
</reference>
<organism evidence="4 5">
    <name type="scientific">Dokdonia ponticola</name>
    <dbReference type="NCBI Taxonomy" id="2041041"/>
    <lineage>
        <taxon>Bacteria</taxon>
        <taxon>Pseudomonadati</taxon>
        <taxon>Bacteroidota</taxon>
        <taxon>Flavobacteriia</taxon>
        <taxon>Flavobacteriales</taxon>
        <taxon>Flavobacteriaceae</taxon>
        <taxon>Dokdonia</taxon>
    </lineage>
</organism>
<dbReference type="Proteomes" id="UP001596043">
    <property type="component" value="Unassembled WGS sequence"/>
</dbReference>
<dbReference type="PANTHER" id="PTHR42776:SF27">
    <property type="entry name" value="DIPEPTIDYL PEPTIDASE FAMILY MEMBER 6"/>
    <property type="match status" value="1"/>
</dbReference>
<feature type="signal peptide" evidence="2">
    <location>
        <begin position="1"/>
        <end position="20"/>
    </location>
</feature>
<comment type="caution">
    <text evidence="4">The sequence shown here is derived from an EMBL/GenBank/DDBJ whole genome shotgun (WGS) entry which is preliminary data.</text>
</comment>
<dbReference type="RefSeq" id="WP_379981694.1">
    <property type="nucleotide sequence ID" value="NZ_JBHSFV010000013.1"/>
</dbReference>
<keyword evidence="1 4" id="KW-0378">Hydrolase</keyword>
<sequence length="654" mass="75284">MIKNILLFTCLLCVFSTVVAQDSIPEPVPIEVLLKKNNRHTFSISPDGKYFAQVVEDDFTSDLIIVDIDGYKLYKEISMGPKSIDDIVWLSSKRIMYESSGEILAIDIDGNNSIKLVNRLADKLTKDSYKQHKNYRYNTVVSLLPEEENEILIETYDYNIYASLKKVNIFTGEKITIIEGKKHKVNKWIVDAYGNPRFALKFEDKQITQFEYNSEQNELFPFSVFVDGTEFSLTIDGESYLNQSVLFEGFGYDPNIVYLTSNHGSDKRQLISYNLKDKKVENILVEDAICDVKDPHGRDIDFIFDYSKGELAGIKYEGLTPQYKWFSSLYGEIAAKLNTAYNGYLNDIIDADAKNERFLIHQWSDNNAGNIGIYDISDNSYAVMFHFNDELNKYKLSKTKSIVINTRDDKKIACYLNLPLQDTSSEKPIPLVVIPHGGPWSRDYWEFDDFSQYFASRGYATLRVNFRGSTGFGKSHLLAGVSSIDKIMINDIVDATREVIEKYAIDQKNVFLFGHSYGGYATYMSLLKYPDVFAAGVAVSAPTDIKDWMKFQKKEKNYFSYEFWDKALGYNNSKYLDEISPINYTKDFEKPLLIFHGKYDKIIPIEQAREMAKLLKENKKNVKLEVMQYEGHTIYDSNGLGYILNTSNKFFEKH</sequence>
<dbReference type="Pfam" id="PF00326">
    <property type="entry name" value="Peptidase_S9"/>
    <property type="match status" value="1"/>
</dbReference>
<evidence type="ECO:0000313" key="4">
    <source>
        <dbReference type="EMBL" id="MFC4635960.1"/>
    </source>
</evidence>
<evidence type="ECO:0000259" key="3">
    <source>
        <dbReference type="Pfam" id="PF00326"/>
    </source>
</evidence>
<keyword evidence="2" id="KW-0732">Signal</keyword>
<dbReference type="PANTHER" id="PTHR42776">
    <property type="entry name" value="SERINE PEPTIDASE S9 FAMILY MEMBER"/>
    <property type="match status" value="1"/>
</dbReference>
<dbReference type="EC" id="3.4.-.-" evidence="4"/>
<protein>
    <submittedName>
        <fullName evidence="4">Alpha/beta hydrolase family protein</fullName>
        <ecNumber evidence="4">3.4.-.-</ecNumber>
    </submittedName>
</protein>
<dbReference type="SUPFAM" id="SSF53474">
    <property type="entry name" value="alpha/beta-Hydrolases"/>
    <property type="match status" value="1"/>
</dbReference>
<evidence type="ECO:0000313" key="5">
    <source>
        <dbReference type="Proteomes" id="UP001596043"/>
    </source>
</evidence>